<dbReference type="InterPro" id="IPR025178">
    <property type="entry name" value="Lnb_N"/>
</dbReference>
<protein>
    <submittedName>
        <fullName evidence="3">DUF4105 domain-containing protein</fullName>
    </submittedName>
</protein>
<dbReference type="EMBL" id="JAUCGM010000002">
    <property type="protein sequence ID" value="MDM8561757.1"/>
    <property type="molecule type" value="Genomic_DNA"/>
</dbReference>
<organism evidence="3 4">
    <name type="scientific">Candidatus Marithioploca araucensis</name>
    <dbReference type="NCBI Taxonomy" id="70273"/>
    <lineage>
        <taxon>Bacteria</taxon>
        <taxon>Pseudomonadati</taxon>
        <taxon>Pseudomonadota</taxon>
        <taxon>Gammaproteobacteria</taxon>
        <taxon>Thiotrichales</taxon>
        <taxon>Thiotrichaceae</taxon>
        <taxon>Candidatus Marithioploca</taxon>
    </lineage>
</organism>
<sequence>MLNIVCLSIIKPLILFCTFTFFLFFCLPTQASSAKEILNQAEQLGIANHPTWLKLLHYEHNNRHSVVLTENFFLSPNGKNDPNAELSATINAYFAPDDGNSDEHARCRFPARYFWLSQQLPLPNYNIREPKCQKLENWALFDTVKSISLLLVSGYLGNPASTFGHALLKLNTDSTDDQFGLFDSTLNYGALVPENENVLLYIVKGIGGGYEAGFSDKYFYTQDMVYSHTEQRDIWEYKLRLSDEARLLLIFHIWEIVGHKFAYYFLDKNCAYRLAELLELVLDEELLGNVLLWYVPVELFHRLNEIDKVRHESIGKKLIQSVRFIPSSQRKLYHKLNLLTTEELEIFNAIIRKGIHFSDDLEKISVERKILILDNLLAYYEYKILAEKPESNRHKEEVKKQKEIKKQILLARLQLPARSIPSIQISDLPSPADGSPHSEFGIKMGNDSLLQLNWSPFKKELIGLNSLEGDELVVFDLTVGLLEEEHKFFFDQLDLIRVLNLNTLPIQLEDENEWSWKLRIGADRLEKNGKDFYDGVMSFGAGYAWKWNKNITGYGITDISAHTLFPYARLRPHFGLRFDWGKTRALFYLGAESISYNQFSEVWGGKIQYQLTDRYAFYAEFSNEKSAQSFIGLKWYFHW</sequence>
<evidence type="ECO:0000313" key="3">
    <source>
        <dbReference type="EMBL" id="MDM8561757.1"/>
    </source>
</evidence>
<gene>
    <name evidence="3" type="ORF">QUF54_00205</name>
</gene>
<comment type="caution">
    <text evidence="3">The sequence shown here is derived from an EMBL/GenBank/DDBJ whole genome shotgun (WGS) entry which is preliminary data.</text>
</comment>
<dbReference type="Proteomes" id="UP001171945">
    <property type="component" value="Unassembled WGS sequence"/>
</dbReference>
<dbReference type="Pfam" id="PF13387">
    <property type="entry name" value="Lnb_N"/>
    <property type="match status" value="1"/>
</dbReference>
<evidence type="ECO:0000259" key="2">
    <source>
        <dbReference type="Pfam" id="PF25225"/>
    </source>
</evidence>
<reference evidence="3" key="1">
    <citation type="submission" date="2023-06" db="EMBL/GenBank/DDBJ databases">
        <title>Uncultivated large filamentous bacteria from sulfidic sediments reveal new species and different genomic features in energy metabolism and defense.</title>
        <authorList>
            <person name="Fonseca A."/>
        </authorList>
    </citation>
    <scope>NUCLEOTIDE SEQUENCE</scope>
    <source>
        <strain evidence="3">HSG4</strain>
    </source>
</reference>
<feature type="domain" description="DUF7843" evidence="2">
    <location>
        <begin position="46"/>
        <end position="119"/>
    </location>
</feature>
<dbReference type="InterPro" id="IPR057165">
    <property type="entry name" value="DUF7843"/>
</dbReference>
<name>A0ABT7VQ15_9GAMM</name>
<proteinExistence type="predicted"/>
<keyword evidence="4" id="KW-1185">Reference proteome</keyword>
<dbReference type="Pfam" id="PF25225">
    <property type="entry name" value="DUF7843"/>
    <property type="match status" value="1"/>
</dbReference>
<feature type="domain" description="Lnb N-terminal periplasmic" evidence="1">
    <location>
        <begin position="136"/>
        <end position="285"/>
    </location>
</feature>
<evidence type="ECO:0000313" key="4">
    <source>
        <dbReference type="Proteomes" id="UP001171945"/>
    </source>
</evidence>
<accession>A0ABT7VQ15</accession>
<evidence type="ECO:0000259" key="1">
    <source>
        <dbReference type="Pfam" id="PF13387"/>
    </source>
</evidence>